<accession>A0ABU9D9N6</accession>
<dbReference type="InterPro" id="IPR021398">
    <property type="entry name" value="DUF3037"/>
</dbReference>
<dbReference type="Pfam" id="PF11236">
    <property type="entry name" value="DUF3037"/>
    <property type="match status" value="1"/>
</dbReference>
<dbReference type="RefSeq" id="WP_341371303.1">
    <property type="nucleotide sequence ID" value="NZ_JBBPCO010000010.1"/>
</dbReference>
<organism evidence="1 2">
    <name type="scientific">Thermithiobacillus plumbiphilus</name>
    <dbReference type="NCBI Taxonomy" id="1729899"/>
    <lineage>
        <taxon>Bacteria</taxon>
        <taxon>Pseudomonadati</taxon>
        <taxon>Pseudomonadota</taxon>
        <taxon>Acidithiobacillia</taxon>
        <taxon>Acidithiobacillales</taxon>
        <taxon>Thermithiobacillaceae</taxon>
        <taxon>Thermithiobacillus</taxon>
    </lineage>
</organism>
<proteinExistence type="predicted"/>
<sequence>MTRTPCLYSIVRFTPFVETGEFANVGIIMMAPEQRFFEFKLMVQRHARVTHFFEQLEAKVFLAAMRNLQKELNRVAGVLRRHGFDKRLKTNNVDFAKELFAEIVRPRETVIKFSEPRAILAGDMEETLTELYRHYVERSFVTREYQETVLERGMRQWLSQARIADRFNLVKVGDDEYHVNFPFVEQRGDRPVKAIKPLHLAHDQPTKIIEHGGQWVLRIQQLRKRRYLPDKVLFAVQGPRDDGPKGRAYDEVVHGLQDTGVTVLPYTDKEDILAFAAGSA</sequence>
<keyword evidence="2" id="KW-1185">Reference proteome</keyword>
<name>A0ABU9D9N6_9PROT</name>
<protein>
    <submittedName>
        <fullName evidence="1">DUF3037 domain-containing protein</fullName>
    </submittedName>
</protein>
<gene>
    <name evidence="1" type="ORF">WOB96_10790</name>
</gene>
<dbReference type="Proteomes" id="UP001446205">
    <property type="component" value="Unassembled WGS sequence"/>
</dbReference>
<evidence type="ECO:0000313" key="1">
    <source>
        <dbReference type="EMBL" id="MEK8090248.1"/>
    </source>
</evidence>
<evidence type="ECO:0000313" key="2">
    <source>
        <dbReference type="Proteomes" id="UP001446205"/>
    </source>
</evidence>
<reference evidence="1 2" key="1">
    <citation type="submission" date="2024-04" db="EMBL/GenBank/DDBJ databases">
        <authorList>
            <person name="Abashina T."/>
            <person name="Shaikin A."/>
        </authorList>
    </citation>
    <scope>NUCLEOTIDE SEQUENCE [LARGE SCALE GENOMIC DNA]</scope>
    <source>
        <strain evidence="1 2">AAFK</strain>
    </source>
</reference>
<dbReference type="EMBL" id="JBBPCO010000010">
    <property type="protein sequence ID" value="MEK8090248.1"/>
    <property type="molecule type" value="Genomic_DNA"/>
</dbReference>
<comment type="caution">
    <text evidence="1">The sequence shown here is derived from an EMBL/GenBank/DDBJ whole genome shotgun (WGS) entry which is preliminary data.</text>
</comment>